<evidence type="ECO:0000256" key="4">
    <source>
        <dbReference type="ARBA" id="ARBA00023136"/>
    </source>
</evidence>
<feature type="transmembrane region" description="Helical" evidence="5">
    <location>
        <begin position="255"/>
        <end position="274"/>
    </location>
</feature>
<comment type="subcellular location">
    <subcellularLocation>
        <location evidence="1">Membrane</location>
        <topology evidence="1">Multi-pass membrane protein</topology>
    </subcellularLocation>
</comment>
<reference evidence="7" key="1">
    <citation type="submission" date="2021-02" db="EMBL/GenBank/DDBJ databases">
        <authorList>
            <person name="Nowell W R."/>
        </authorList>
    </citation>
    <scope>NUCLEOTIDE SEQUENCE</scope>
    <source>
        <strain evidence="7">Ploen Becks lab</strain>
    </source>
</reference>
<dbReference type="GO" id="GO:0004888">
    <property type="term" value="F:transmembrane signaling receptor activity"/>
    <property type="evidence" value="ECO:0007669"/>
    <property type="project" value="InterPro"/>
</dbReference>
<feature type="transmembrane region" description="Helical" evidence="5">
    <location>
        <begin position="226"/>
        <end position="248"/>
    </location>
</feature>
<evidence type="ECO:0000259" key="6">
    <source>
        <dbReference type="Pfam" id="PF02931"/>
    </source>
</evidence>
<organism evidence="7 8">
    <name type="scientific">Brachionus calyciflorus</name>
    <dbReference type="NCBI Taxonomy" id="104777"/>
    <lineage>
        <taxon>Eukaryota</taxon>
        <taxon>Metazoa</taxon>
        <taxon>Spiralia</taxon>
        <taxon>Gnathifera</taxon>
        <taxon>Rotifera</taxon>
        <taxon>Eurotatoria</taxon>
        <taxon>Monogononta</taxon>
        <taxon>Pseudotrocha</taxon>
        <taxon>Ploima</taxon>
        <taxon>Brachionidae</taxon>
        <taxon>Brachionus</taxon>
    </lineage>
</organism>
<evidence type="ECO:0000256" key="5">
    <source>
        <dbReference type="RuleBase" id="RU000687"/>
    </source>
</evidence>
<dbReference type="SUPFAM" id="SSF63712">
    <property type="entry name" value="Nicotinic receptor ligand binding domain-like"/>
    <property type="match status" value="1"/>
</dbReference>
<feature type="chain" id="PRO_5033096149" description="Neurotransmitter-gated ion-channel ligand-binding domain-containing protein" evidence="5">
    <location>
        <begin position="21"/>
        <end position="429"/>
    </location>
</feature>
<dbReference type="PROSITE" id="PS00236">
    <property type="entry name" value="NEUROTR_ION_CHANNEL"/>
    <property type="match status" value="1"/>
</dbReference>
<proteinExistence type="inferred from homology"/>
<dbReference type="EMBL" id="CAJNOC010000567">
    <property type="protein sequence ID" value="CAF0777651.1"/>
    <property type="molecule type" value="Genomic_DNA"/>
</dbReference>
<name>A0A813R3M9_9BILA</name>
<keyword evidence="5" id="KW-0407">Ion channel</keyword>
<dbReference type="PANTHER" id="PTHR18945">
    <property type="entry name" value="NEUROTRANSMITTER GATED ION CHANNEL"/>
    <property type="match status" value="1"/>
</dbReference>
<dbReference type="OrthoDB" id="5975154at2759"/>
<dbReference type="CDD" id="cd18989">
    <property type="entry name" value="LGIC_ECD_cation"/>
    <property type="match status" value="1"/>
</dbReference>
<evidence type="ECO:0000313" key="8">
    <source>
        <dbReference type="Proteomes" id="UP000663879"/>
    </source>
</evidence>
<dbReference type="InterPro" id="IPR036719">
    <property type="entry name" value="Neuro-gated_channel_TM_sf"/>
</dbReference>
<dbReference type="GO" id="GO:0005230">
    <property type="term" value="F:extracellular ligand-gated monoatomic ion channel activity"/>
    <property type="evidence" value="ECO:0007669"/>
    <property type="project" value="InterPro"/>
</dbReference>
<dbReference type="InterPro" id="IPR006201">
    <property type="entry name" value="Neur_channel"/>
</dbReference>
<evidence type="ECO:0000256" key="2">
    <source>
        <dbReference type="ARBA" id="ARBA00022692"/>
    </source>
</evidence>
<dbReference type="InterPro" id="IPR006202">
    <property type="entry name" value="Neur_chan_lig-bd"/>
</dbReference>
<feature type="domain" description="Neurotransmitter-gated ion-channel ligand-binding" evidence="6">
    <location>
        <begin position="26"/>
        <end position="214"/>
    </location>
</feature>
<sequence>MISLWITISAMLIIFKANYACCLYEQDISSRILENYDKLIKQSGKIELKITFFLRQLIGMDEKNQIMTTNSYVAQEWIDPRLKWEPSEYSNTNRIIIQAKKIWQPELAFLNVADGDGFLKISDQNLAIVESTGLVYLIVSSNSLRTRCKMNIIKFPFDEQTCEIRLASWLLSTYDIDINQADCRPPIWDLINITNEADINSDRFIGLENYETDDAIFKFKFKRRPLYHMINGVFPNFVLNILLLLVYFLPEKSQIGLTLAIILATSMNLVRASSDIPVQSDYLPYMTLYFIFCHIYNILSLTFFTIESFLLSKGYLPKWLMFLCTKIRKSLCEKNDAPKLKQIETNPENVIIDKKEEQSNDKCKKINKEILKDADLKCNCETKSEKDMEKEKEKKHFQQCMNIIHYTLQLFMFLFMVISNLTIWLIIVL</sequence>
<dbReference type="InterPro" id="IPR036734">
    <property type="entry name" value="Neur_chan_lig-bd_sf"/>
</dbReference>
<keyword evidence="5" id="KW-0406">Ion transport</keyword>
<keyword evidence="5" id="KW-0813">Transport</keyword>
<dbReference type="PRINTS" id="PR00252">
    <property type="entry name" value="NRIONCHANNEL"/>
</dbReference>
<feature type="transmembrane region" description="Helical" evidence="5">
    <location>
        <begin position="286"/>
        <end position="311"/>
    </location>
</feature>
<dbReference type="SUPFAM" id="SSF90112">
    <property type="entry name" value="Neurotransmitter-gated ion-channel transmembrane pore"/>
    <property type="match status" value="1"/>
</dbReference>
<dbReference type="Proteomes" id="UP000663879">
    <property type="component" value="Unassembled WGS sequence"/>
</dbReference>
<comment type="caution">
    <text evidence="7">The sequence shown here is derived from an EMBL/GenBank/DDBJ whole genome shotgun (WGS) entry which is preliminary data.</text>
</comment>
<evidence type="ECO:0000313" key="7">
    <source>
        <dbReference type="EMBL" id="CAF0777651.1"/>
    </source>
</evidence>
<dbReference type="Pfam" id="PF02931">
    <property type="entry name" value="Neur_chan_LBD"/>
    <property type="match status" value="1"/>
</dbReference>
<dbReference type="Gene3D" id="1.20.58.390">
    <property type="entry name" value="Neurotransmitter-gated ion-channel transmembrane domain"/>
    <property type="match status" value="1"/>
</dbReference>
<evidence type="ECO:0000256" key="3">
    <source>
        <dbReference type="ARBA" id="ARBA00022989"/>
    </source>
</evidence>
<keyword evidence="4 5" id="KW-0472">Membrane</keyword>
<keyword evidence="2 5" id="KW-0812">Transmembrane</keyword>
<dbReference type="AlphaFoldDB" id="A0A813R3M9"/>
<dbReference type="InterPro" id="IPR038050">
    <property type="entry name" value="Neuro_actylchol_rec"/>
</dbReference>
<comment type="similarity">
    <text evidence="5">Belongs to the ligand-gated ion channel (TC 1.A.9) family.</text>
</comment>
<keyword evidence="5" id="KW-0732">Signal</keyword>
<dbReference type="Gene3D" id="2.70.170.10">
    <property type="entry name" value="Neurotransmitter-gated ion-channel ligand-binding domain"/>
    <property type="match status" value="1"/>
</dbReference>
<accession>A0A813R3M9</accession>
<keyword evidence="3 5" id="KW-1133">Transmembrane helix</keyword>
<protein>
    <recommendedName>
        <fullName evidence="6">Neurotransmitter-gated ion-channel ligand-binding domain-containing protein</fullName>
    </recommendedName>
</protein>
<gene>
    <name evidence="7" type="ORF">OXX778_LOCUS5287</name>
</gene>
<feature type="signal peptide" evidence="5">
    <location>
        <begin position="1"/>
        <end position="20"/>
    </location>
</feature>
<dbReference type="GO" id="GO:0016020">
    <property type="term" value="C:membrane"/>
    <property type="evidence" value="ECO:0007669"/>
    <property type="project" value="UniProtKB-SubCell"/>
</dbReference>
<evidence type="ECO:0000256" key="1">
    <source>
        <dbReference type="ARBA" id="ARBA00004141"/>
    </source>
</evidence>
<dbReference type="InterPro" id="IPR018000">
    <property type="entry name" value="Neurotransmitter_ion_chnl_CS"/>
</dbReference>
<keyword evidence="8" id="KW-1185">Reference proteome</keyword>
<feature type="transmembrane region" description="Helical" evidence="5">
    <location>
        <begin position="403"/>
        <end position="427"/>
    </location>
</feature>